<dbReference type="Proteomes" id="UP000290572">
    <property type="component" value="Unassembled WGS sequence"/>
</dbReference>
<proteinExistence type="predicted"/>
<reference evidence="2 3" key="1">
    <citation type="submission" date="2018-03" db="EMBL/GenBank/DDBJ databases">
        <title>Draft genome sequence of Rohu Carp (Labeo rohita).</title>
        <authorList>
            <person name="Das P."/>
            <person name="Kushwaha B."/>
            <person name="Joshi C.G."/>
            <person name="Kumar D."/>
            <person name="Nagpure N.S."/>
            <person name="Sahoo L."/>
            <person name="Das S.P."/>
            <person name="Bit A."/>
            <person name="Patnaik S."/>
            <person name="Meher P.K."/>
            <person name="Jayasankar P."/>
            <person name="Koringa P.G."/>
            <person name="Patel N.V."/>
            <person name="Hinsu A.T."/>
            <person name="Kumar R."/>
            <person name="Pandey M."/>
            <person name="Agarwal S."/>
            <person name="Srivastava S."/>
            <person name="Singh M."/>
            <person name="Iquebal M.A."/>
            <person name="Jaiswal S."/>
            <person name="Angadi U.B."/>
            <person name="Kumar N."/>
            <person name="Raza M."/>
            <person name="Shah T.M."/>
            <person name="Rai A."/>
            <person name="Jena J.K."/>
        </authorList>
    </citation>
    <scope>NUCLEOTIDE SEQUENCE [LARGE SCALE GENOMIC DNA]</scope>
    <source>
        <strain evidence="2">DASCIFA01</strain>
        <tissue evidence="2">Testis</tissue>
    </source>
</reference>
<keyword evidence="1" id="KW-0472">Membrane</keyword>
<evidence type="ECO:0000256" key="1">
    <source>
        <dbReference type="SAM" id="Phobius"/>
    </source>
</evidence>
<keyword evidence="3" id="KW-1185">Reference proteome</keyword>
<feature type="transmembrane region" description="Helical" evidence="1">
    <location>
        <begin position="32"/>
        <end position="53"/>
    </location>
</feature>
<feature type="transmembrane region" description="Helical" evidence="1">
    <location>
        <begin position="60"/>
        <end position="86"/>
    </location>
</feature>
<accession>A0A498MK67</accession>
<comment type="caution">
    <text evidence="2">The sequence shown here is derived from an EMBL/GenBank/DDBJ whole genome shotgun (WGS) entry which is preliminary data.</text>
</comment>
<dbReference type="AlphaFoldDB" id="A0A498MK67"/>
<keyword evidence="1" id="KW-0812">Transmembrane</keyword>
<keyword evidence="1" id="KW-1133">Transmembrane helix</keyword>
<name>A0A498MK67_LABRO</name>
<protein>
    <submittedName>
        <fullName evidence="2">Uncharacterized protein</fullName>
    </submittedName>
</protein>
<sequence length="87" mass="8986">MPPLLWMPSQAPQVRSQSLPWSPDLPVCPALVVAYSALVGSGLVVSCSICSTVEVCSLALVALSFACSASSASLVVLLFSSCLVPYL</sequence>
<dbReference type="EMBL" id="QBIY01012610">
    <property type="protein sequence ID" value="RXN21709.1"/>
    <property type="molecule type" value="Genomic_DNA"/>
</dbReference>
<evidence type="ECO:0000313" key="2">
    <source>
        <dbReference type="EMBL" id="RXN21709.1"/>
    </source>
</evidence>
<organism evidence="2 3">
    <name type="scientific">Labeo rohita</name>
    <name type="common">Indian major carp</name>
    <name type="synonym">Cyprinus rohita</name>
    <dbReference type="NCBI Taxonomy" id="84645"/>
    <lineage>
        <taxon>Eukaryota</taxon>
        <taxon>Metazoa</taxon>
        <taxon>Chordata</taxon>
        <taxon>Craniata</taxon>
        <taxon>Vertebrata</taxon>
        <taxon>Euteleostomi</taxon>
        <taxon>Actinopterygii</taxon>
        <taxon>Neopterygii</taxon>
        <taxon>Teleostei</taxon>
        <taxon>Ostariophysi</taxon>
        <taxon>Cypriniformes</taxon>
        <taxon>Cyprinidae</taxon>
        <taxon>Labeoninae</taxon>
        <taxon>Labeonini</taxon>
        <taxon>Labeo</taxon>
    </lineage>
</organism>
<gene>
    <name evidence="2" type="ORF">ROHU_023958</name>
</gene>
<evidence type="ECO:0000313" key="3">
    <source>
        <dbReference type="Proteomes" id="UP000290572"/>
    </source>
</evidence>